<evidence type="ECO:0000256" key="1">
    <source>
        <dbReference type="ARBA" id="ARBA00003907"/>
    </source>
</evidence>
<proteinExistence type="inferred from homology"/>
<evidence type="ECO:0000256" key="2">
    <source>
        <dbReference type="ARBA" id="ARBA00008138"/>
    </source>
</evidence>
<keyword evidence="8" id="KW-1185">Reference proteome</keyword>
<dbReference type="Proteomes" id="UP001499884">
    <property type="component" value="Unassembled WGS sequence"/>
</dbReference>
<dbReference type="GO" id="GO:0008168">
    <property type="term" value="F:methyltransferase activity"/>
    <property type="evidence" value="ECO:0007669"/>
    <property type="project" value="UniProtKB-KW"/>
</dbReference>
<gene>
    <name evidence="7" type="ORF">GCM10023082_15940</name>
</gene>
<protein>
    <recommendedName>
        <fullName evidence="6">S-adenosyl-L-methionine-dependent methyltransferase</fullName>
        <ecNumber evidence="6">2.1.1.-</ecNumber>
    </recommendedName>
</protein>
<sequence length="275" mass="30802">MEAVSYTAQWTAAARAVESERTEESLFNDPYARDLAAPRGFELLDKYGGGGLLHFIAIRTRYFDDSVEVLLRESGARQVVLVAAGMDTRAFRLQWPDGTTVYEVDHTALMEEKARRLASRDARPATDRREVGADLAQGWLPELRHAGFDPQQPTLWIAEGLMFFLTRDQAADLLALLGTASAPGSRLAVDFASRALLRSPFSQEFLTALREDGTPWQFGTDEPEEFLASTGWKVRDLKEPGQPGAGEGRWPYEIQPRERRGSPRSWLVRAEFVGR</sequence>
<keyword evidence="5 6" id="KW-0949">S-adenosyl-L-methionine</keyword>
<dbReference type="EMBL" id="BAABEP010000006">
    <property type="protein sequence ID" value="GAA3719260.1"/>
    <property type="molecule type" value="Genomic_DNA"/>
</dbReference>
<reference evidence="8" key="1">
    <citation type="journal article" date="2019" name="Int. J. Syst. Evol. Microbiol.">
        <title>The Global Catalogue of Microorganisms (GCM) 10K type strain sequencing project: providing services to taxonomists for standard genome sequencing and annotation.</title>
        <authorList>
            <consortium name="The Broad Institute Genomics Platform"/>
            <consortium name="The Broad Institute Genome Sequencing Center for Infectious Disease"/>
            <person name="Wu L."/>
            <person name="Ma J."/>
        </authorList>
    </citation>
    <scope>NUCLEOTIDE SEQUENCE [LARGE SCALE GENOMIC DNA]</scope>
    <source>
        <strain evidence="8">JCM 30846</strain>
    </source>
</reference>
<evidence type="ECO:0000256" key="6">
    <source>
        <dbReference type="RuleBase" id="RU362030"/>
    </source>
</evidence>
<keyword evidence="4" id="KW-0808">Transferase</keyword>
<comment type="function">
    <text evidence="1 6">Exhibits S-adenosyl-L-methionine-dependent methyltransferase activity.</text>
</comment>
<dbReference type="InterPro" id="IPR029063">
    <property type="entry name" value="SAM-dependent_MTases_sf"/>
</dbReference>
<dbReference type="NCBIfam" id="TIGR00027">
    <property type="entry name" value="mthyl_TIGR00027"/>
    <property type="match status" value="1"/>
</dbReference>
<dbReference type="Gene3D" id="3.40.50.150">
    <property type="entry name" value="Vaccinia Virus protein VP39"/>
    <property type="match status" value="1"/>
</dbReference>
<name>A0ABP7EJG6_9ACTN</name>
<keyword evidence="3 6" id="KW-0489">Methyltransferase</keyword>
<evidence type="ECO:0000313" key="8">
    <source>
        <dbReference type="Proteomes" id="UP001499884"/>
    </source>
</evidence>
<dbReference type="Pfam" id="PF04072">
    <property type="entry name" value="LCM"/>
    <property type="match status" value="1"/>
</dbReference>
<dbReference type="GO" id="GO:0032259">
    <property type="term" value="P:methylation"/>
    <property type="evidence" value="ECO:0007669"/>
    <property type="project" value="UniProtKB-KW"/>
</dbReference>
<dbReference type="PANTHER" id="PTHR43619:SF2">
    <property type="entry name" value="S-ADENOSYL-L-METHIONINE-DEPENDENT METHYLTRANSFERASES SUPERFAMILY PROTEIN"/>
    <property type="match status" value="1"/>
</dbReference>
<dbReference type="InterPro" id="IPR007213">
    <property type="entry name" value="Ppm1/Ppm2/Tcmp"/>
</dbReference>
<dbReference type="InterPro" id="IPR011610">
    <property type="entry name" value="SAM_mthyl_Trfase_ML2640-like"/>
</dbReference>
<evidence type="ECO:0000256" key="3">
    <source>
        <dbReference type="ARBA" id="ARBA00022603"/>
    </source>
</evidence>
<evidence type="ECO:0000313" key="7">
    <source>
        <dbReference type="EMBL" id="GAA3719260.1"/>
    </source>
</evidence>
<organism evidence="7 8">
    <name type="scientific">Streptomyces tremellae</name>
    <dbReference type="NCBI Taxonomy" id="1124239"/>
    <lineage>
        <taxon>Bacteria</taxon>
        <taxon>Bacillati</taxon>
        <taxon>Actinomycetota</taxon>
        <taxon>Actinomycetes</taxon>
        <taxon>Kitasatosporales</taxon>
        <taxon>Streptomycetaceae</taxon>
        <taxon>Streptomyces</taxon>
    </lineage>
</organism>
<dbReference type="RefSeq" id="WP_345643086.1">
    <property type="nucleotide sequence ID" value="NZ_BAABEP010000006.1"/>
</dbReference>
<accession>A0ABP7EJG6</accession>
<dbReference type="PANTHER" id="PTHR43619">
    <property type="entry name" value="S-ADENOSYL-L-METHIONINE-DEPENDENT METHYLTRANSFERASE YKTD-RELATED"/>
    <property type="match status" value="1"/>
</dbReference>
<dbReference type="EC" id="2.1.1.-" evidence="6"/>
<comment type="similarity">
    <text evidence="2 6">Belongs to the UPF0677 family.</text>
</comment>
<evidence type="ECO:0000256" key="4">
    <source>
        <dbReference type="ARBA" id="ARBA00022679"/>
    </source>
</evidence>
<dbReference type="SUPFAM" id="SSF53335">
    <property type="entry name" value="S-adenosyl-L-methionine-dependent methyltransferases"/>
    <property type="match status" value="1"/>
</dbReference>
<evidence type="ECO:0000256" key="5">
    <source>
        <dbReference type="ARBA" id="ARBA00022691"/>
    </source>
</evidence>
<comment type="caution">
    <text evidence="7">The sequence shown here is derived from an EMBL/GenBank/DDBJ whole genome shotgun (WGS) entry which is preliminary data.</text>
</comment>